<dbReference type="eggNOG" id="COG3943">
    <property type="taxonomic scope" value="Bacteria"/>
</dbReference>
<evidence type="ECO:0008006" key="3">
    <source>
        <dbReference type="Google" id="ProtNLM"/>
    </source>
</evidence>
<sequence length="127" mass="14130">MNMEKHKITISENGTVTITGPVQMTFFEMAELFGVFVQTIRSNVKAILKSEVVAADVASGGTMDGNLILPDYYGLDMVTALSFRINSRNAGVFRKWILGKATREMEQETNLQLFISVDNKVGKYCLN</sequence>
<dbReference type="EMBL" id="ADLF01000018">
    <property type="protein sequence ID" value="EKU88723.1"/>
    <property type="molecule type" value="Genomic_DNA"/>
</dbReference>
<dbReference type="HOGENOM" id="CLU_048266_3_2_10"/>
<dbReference type="AlphaFoldDB" id="K9DW63"/>
<gene>
    <name evidence="1" type="ORF">HMPREF9447_04041</name>
</gene>
<evidence type="ECO:0000313" key="1">
    <source>
        <dbReference type="EMBL" id="EKU88723.1"/>
    </source>
</evidence>
<reference evidence="1 2" key="1">
    <citation type="submission" date="2012-09" db="EMBL/GenBank/DDBJ databases">
        <title>The Genome Sequence of Bacteroides oleiciplenus YIT 12058.</title>
        <authorList>
            <consortium name="The Broad Institute Genome Sequencing Platform"/>
            <person name="Earl A."/>
            <person name="Ward D."/>
            <person name="Feldgarden M."/>
            <person name="Gevers D."/>
            <person name="Morotomi M."/>
            <person name="Walker B."/>
            <person name="Young S.K."/>
            <person name="Zeng Q."/>
            <person name="Gargeya S."/>
            <person name="Fitzgerald M."/>
            <person name="Haas B."/>
            <person name="Abouelleil A."/>
            <person name="Alvarado L."/>
            <person name="Arachchi H.M."/>
            <person name="Berlin A.M."/>
            <person name="Chapman S.B."/>
            <person name="Goldberg J."/>
            <person name="Griggs A."/>
            <person name="Gujja S."/>
            <person name="Hansen M."/>
            <person name="Howarth C."/>
            <person name="Imamovic A."/>
            <person name="Larimer J."/>
            <person name="McCowen C."/>
            <person name="Montmayeur A."/>
            <person name="Murphy C."/>
            <person name="Neiman D."/>
            <person name="Pearson M."/>
            <person name="Priest M."/>
            <person name="Roberts A."/>
            <person name="Saif S."/>
            <person name="Shea T."/>
            <person name="Sisk P."/>
            <person name="Sykes S."/>
            <person name="Wortman J."/>
            <person name="Nusbaum C."/>
            <person name="Birren B."/>
        </authorList>
    </citation>
    <scope>NUCLEOTIDE SEQUENCE [LARGE SCALE GENOMIC DNA]</scope>
    <source>
        <strain evidence="1 2">YIT 12058</strain>
    </source>
</reference>
<evidence type="ECO:0000313" key="2">
    <source>
        <dbReference type="Proteomes" id="UP000009872"/>
    </source>
</evidence>
<keyword evidence="2" id="KW-1185">Reference proteome</keyword>
<name>K9DW63_9BACE</name>
<dbReference type="PANTHER" id="PTHR35810">
    <property type="entry name" value="CYTOPLASMIC PROTEIN-RELATED"/>
    <property type="match status" value="1"/>
</dbReference>
<dbReference type="PANTHER" id="PTHR35810:SF1">
    <property type="entry name" value="CYTOPLASMIC PROTEIN"/>
    <property type="match status" value="1"/>
</dbReference>
<accession>K9DW63</accession>
<organism evidence="1 2">
    <name type="scientific">Bacteroides oleiciplenus YIT 12058</name>
    <dbReference type="NCBI Taxonomy" id="742727"/>
    <lineage>
        <taxon>Bacteria</taxon>
        <taxon>Pseudomonadati</taxon>
        <taxon>Bacteroidota</taxon>
        <taxon>Bacteroidia</taxon>
        <taxon>Bacteroidales</taxon>
        <taxon>Bacteroidaceae</taxon>
        <taxon>Bacteroides</taxon>
    </lineage>
</organism>
<dbReference type="OrthoDB" id="1036309at2"/>
<protein>
    <recommendedName>
        <fullName evidence="3">Bro-N domain-containing protein</fullName>
    </recommendedName>
</protein>
<comment type="caution">
    <text evidence="1">The sequence shown here is derived from an EMBL/GenBank/DDBJ whole genome shotgun (WGS) entry which is preliminary data.</text>
</comment>
<dbReference type="STRING" id="742727.HMPREF9447_04041"/>
<dbReference type="PATRIC" id="fig|742727.4.peg.4123"/>
<proteinExistence type="predicted"/>
<dbReference type="Proteomes" id="UP000009872">
    <property type="component" value="Unassembled WGS sequence"/>
</dbReference>